<name>A0A1E3PXM7_LIPST</name>
<dbReference type="Proteomes" id="UP000094385">
    <property type="component" value="Unassembled WGS sequence"/>
</dbReference>
<gene>
    <name evidence="1" type="ORF">LIPSTDRAFT_75314</name>
</gene>
<proteinExistence type="predicted"/>
<evidence type="ECO:0000313" key="1">
    <source>
        <dbReference type="EMBL" id="ODQ69682.1"/>
    </source>
</evidence>
<evidence type="ECO:0000313" key="2">
    <source>
        <dbReference type="Proteomes" id="UP000094385"/>
    </source>
</evidence>
<reference evidence="1 2" key="1">
    <citation type="journal article" date="2016" name="Proc. Natl. Acad. Sci. U.S.A.">
        <title>Comparative genomics of biotechnologically important yeasts.</title>
        <authorList>
            <person name="Riley R."/>
            <person name="Haridas S."/>
            <person name="Wolfe K.H."/>
            <person name="Lopes M.R."/>
            <person name="Hittinger C.T."/>
            <person name="Goeker M."/>
            <person name="Salamov A.A."/>
            <person name="Wisecaver J.H."/>
            <person name="Long T.M."/>
            <person name="Calvey C.H."/>
            <person name="Aerts A.L."/>
            <person name="Barry K.W."/>
            <person name="Choi C."/>
            <person name="Clum A."/>
            <person name="Coughlan A.Y."/>
            <person name="Deshpande S."/>
            <person name="Douglass A.P."/>
            <person name="Hanson S.J."/>
            <person name="Klenk H.-P."/>
            <person name="LaButti K.M."/>
            <person name="Lapidus A."/>
            <person name="Lindquist E.A."/>
            <person name="Lipzen A.M."/>
            <person name="Meier-Kolthoff J.P."/>
            <person name="Ohm R.A."/>
            <person name="Otillar R.P."/>
            <person name="Pangilinan J.L."/>
            <person name="Peng Y."/>
            <person name="Rokas A."/>
            <person name="Rosa C.A."/>
            <person name="Scheuner C."/>
            <person name="Sibirny A.A."/>
            <person name="Slot J.C."/>
            <person name="Stielow J.B."/>
            <person name="Sun H."/>
            <person name="Kurtzman C.P."/>
            <person name="Blackwell M."/>
            <person name="Grigoriev I.V."/>
            <person name="Jeffries T.W."/>
        </authorList>
    </citation>
    <scope>NUCLEOTIDE SEQUENCE [LARGE SCALE GENOMIC DNA]</scope>
    <source>
        <strain evidence="1 2">NRRL Y-11557</strain>
    </source>
</reference>
<sequence>MWRYRLRNQMEYAAETLQTRKVRKRDKNVQLNGKFLFSTEEVLKIADDVKKKPVAKSPRGGHTSMKLSK</sequence>
<organism evidence="1 2">
    <name type="scientific">Lipomyces starkeyi NRRL Y-11557</name>
    <dbReference type="NCBI Taxonomy" id="675824"/>
    <lineage>
        <taxon>Eukaryota</taxon>
        <taxon>Fungi</taxon>
        <taxon>Dikarya</taxon>
        <taxon>Ascomycota</taxon>
        <taxon>Saccharomycotina</taxon>
        <taxon>Lipomycetes</taxon>
        <taxon>Lipomycetales</taxon>
        <taxon>Lipomycetaceae</taxon>
        <taxon>Lipomyces</taxon>
    </lineage>
</organism>
<protein>
    <submittedName>
        <fullName evidence="1">Uncharacterized protein</fullName>
    </submittedName>
</protein>
<accession>A0A1E3PXM7</accession>
<dbReference type="AlphaFoldDB" id="A0A1E3PXM7"/>
<dbReference type="EMBL" id="KV454302">
    <property type="protein sequence ID" value="ODQ69682.1"/>
    <property type="molecule type" value="Genomic_DNA"/>
</dbReference>
<keyword evidence="2" id="KW-1185">Reference proteome</keyword>
<dbReference type="OrthoDB" id="3439492at2759"/>